<evidence type="ECO:0000259" key="5">
    <source>
        <dbReference type="Pfam" id="PF00501"/>
    </source>
</evidence>
<dbReference type="GO" id="GO:0031956">
    <property type="term" value="F:medium-chain fatty acid-CoA ligase activity"/>
    <property type="evidence" value="ECO:0007669"/>
    <property type="project" value="TreeGrafter"/>
</dbReference>
<keyword evidence="2" id="KW-0436">Ligase</keyword>
<proteinExistence type="inferred from homology"/>
<evidence type="ECO:0000256" key="1">
    <source>
        <dbReference type="ARBA" id="ARBA00006432"/>
    </source>
</evidence>
<dbReference type="GO" id="GO:0005524">
    <property type="term" value="F:ATP binding"/>
    <property type="evidence" value="ECO:0007669"/>
    <property type="project" value="UniProtKB-KW"/>
</dbReference>
<keyword evidence="4" id="KW-0067">ATP-binding</keyword>
<dbReference type="Pfam" id="PF00501">
    <property type="entry name" value="AMP-binding"/>
    <property type="match status" value="1"/>
</dbReference>
<dbReference type="PANTHER" id="PTHR43201:SF5">
    <property type="entry name" value="MEDIUM-CHAIN ACYL-COA LIGASE ACSF2, MITOCHONDRIAL"/>
    <property type="match status" value="1"/>
</dbReference>
<evidence type="ECO:0000313" key="8">
    <source>
        <dbReference type="Proteomes" id="UP000291301"/>
    </source>
</evidence>
<dbReference type="SUPFAM" id="SSF56801">
    <property type="entry name" value="Acetyl-CoA synthetase-like"/>
    <property type="match status" value="1"/>
</dbReference>
<dbReference type="AlphaFoldDB" id="A0A4R0PED2"/>
<dbReference type="InterPro" id="IPR025110">
    <property type="entry name" value="AMP-bd_C"/>
</dbReference>
<name>A0A4R0PED2_9HYPH</name>
<evidence type="ECO:0000256" key="2">
    <source>
        <dbReference type="ARBA" id="ARBA00022598"/>
    </source>
</evidence>
<feature type="domain" description="AMP-binding enzyme C-terminal" evidence="6">
    <location>
        <begin position="421"/>
        <end position="496"/>
    </location>
</feature>
<dbReference type="InterPro" id="IPR045310">
    <property type="entry name" value="Pcs60-like"/>
</dbReference>
<dbReference type="Gene3D" id="3.40.50.12780">
    <property type="entry name" value="N-terminal domain of ligase-like"/>
    <property type="match status" value="1"/>
</dbReference>
<dbReference type="Gene3D" id="3.30.300.30">
    <property type="match status" value="1"/>
</dbReference>
<dbReference type="InterPro" id="IPR000873">
    <property type="entry name" value="AMP-dep_synth/lig_dom"/>
</dbReference>
<feature type="domain" description="AMP-dependent synthetase/ligase" evidence="5">
    <location>
        <begin position="15"/>
        <end position="366"/>
    </location>
</feature>
<organism evidence="7 8">
    <name type="scientific">Oricola cellulosilytica</name>
    <dbReference type="NCBI Taxonomy" id="1429082"/>
    <lineage>
        <taxon>Bacteria</taxon>
        <taxon>Pseudomonadati</taxon>
        <taxon>Pseudomonadota</taxon>
        <taxon>Alphaproteobacteria</taxon>
        <taxon>Hyphomicrobiales</taxon>
        <taxon>Ahrensiaceae</taxon>
        <taxon>Oricola</taxon>
    </lineage>
</organism>
<evidence type="ECO:0000259" key="6">
    <source>
        <dbReference type="Pfam" id="PF13193"/>
    </source>
</evidence>
<dbReference type="EMBL" id="SJST01000002">
    <property type="protein sequence ID" value="TCD15123.1"/>
    <property type="molecule type" value="Genomic_DNA"/>
</dbReference>
<dbReference type="Pfam" id="PF13193">
    <property type="entry name" value="AMP-binding_C"/>
    <property type="match status" value="1"/>
</dbReference>
<accession>A0A4R0PED2</accession>
<comment type="caution">
    <text evidence="7">The sequence shown here is derived from an EMBL/GenBank/DDBJ whole genome shotgun (WGS) entry which is preliminary data.</text>
</comment>
<dbReference type="InterPro" id="IPR020845">
    <property type="entry name" value="AMP-binding_CS"/>
</dbReference>
<dbReference type="CDD" id="cd05926">
    <property type="entry name" value="FACL_fum10p_like"/>
    <property type="match status" value="1"/>
</dbReference>
<dbReference type="InterPro" id="IPR045851">
    <property type="entry name" value="AMP-bd_C_sf"/>
</dbReference>
<reference evidence="7 8" key="1">
    <citation type="journal article" date="2015" name="Antonie Van Leeuwenhoek">
        <title>Oricola cellulosilytica gen. nov., sp. nov., a cellulose-degrading bacterium of the family Phyllobacteriaceae isolated from surface seashore water, and emended descriptions of Mesorhizobium loti and Phyllobacterium myrsinacearum.</title>
        <authorList>
            <person name="Hameed A."/>
            <person name="Shahina M."/>
            <person name="Lai W.A."/>
            <person name="Lin S.Y."/>
            <person name="Young L.S."/>
            <person name="Liu Y.C."/>
            <person name="Hsu Y.H."/>
            <person name="Young C.C."/>
        </authorList>
    </citation>
    <scope>NUCLEOTIDE SEQUENCE [LARGE SCALE GENOMIC DNA]</scope>
    <source>
        <strain evidence="7 8">KCTC 52183</strain>
    </source>
</reference>
<evidence type="ECO:0000256" key="3">
    <source>
        <dbReference type="ARBA" id="ARBA00022741"/>
    </source>
</evidence>
<dbReference type="Proteomes" id="UP000291301">
    <property type="component" value="Unassembled WGS sequence"/>
</dbReference>
<protein>
    <submittedName>
        <fullName evidence="7">AMP-dependent synthetase</fullName>
    </submittedName>
</protein>
<evidence type="ECO:0000256" key="4">
    <source>
        <dbReference type="ARBA" id="ARBA00022840"/>
    </source>
</evidence>
<evidence type="ECO:0000313" key="7">
    <source>
        <dbReference type="EMBL" id="TCD15123.1"/>
    </source>
</evidence>
<dbReference type="GO" id="GO:0006631">
    <property type="term" value="P:fatty acid metabolic process"/>
    <property type="evidence" value="ECO:0007669"/>
    <property type="project" value="TreeGrafter"/>
</dbReference>
<dbReference type="InterPro" id="IPR042099">
    <property type="entry name" value="ANL_N_sf"/>
</dbReference>
<keyword evidence="8" id="KW-1185">Reference proteome</keyword>
<sequence>MPGTMKALFAHHDDDLPAIGAPDRAWLSYGTLRRLSEDVGETLRAAGIDAGDRVAIVLPNGPEMATAFVTIAQVAVTAPLNPAYRQEEYEFYLDDLKAKALVVEEGYDGPALTAARKFGMTIFRLQTATDHPAGQITITAENGADAAASDRTEPGPDDIALILHTSGTTSRPKIVPLLQTNVAASARHISTTLALTPEDRCLNVMPLFHIHGLIAAVTASLVAGASIWCAPGFDALRFFGWMKEAQPSWYTAVPTMHQAILARADRNREVIDATPLRFVRSSSASLPAQVMTVLQQTFAAPVIEAYGMTEATHQMTSNPLPPLPQKPGSVGIAAGPVVRIAHETENRLIEGTGEVVISGPNVTPGYEGNPEANEKSFFMADGLRWFRTGDQGAFDADGYLNLTGRLKEIINRGGEKISPLEVDGVLLDYPAIAQAVTFALPHPKLGEDVAAAVVLRDGATSTERDIRDFVAARLADFKVPRKIVIVDEIPKGATGKMQRINLAEKLGLTQTA</sequence>
<gene>
    <name evidence="7" type="ORF">E0D97_06125</name>
</gene>
<dbReference type="PROSITE" id="PS00455">
    <property type="entry name" value="AMP_BINDING"/>
    <property type="match status" value="1"/>
</dbReference>
<dbReference type="RefSeq" id="WP_131566775.1">
    <property type="nucleotide sequence ID" value="NZ_JAINFK010000004.1"/>
</dbReference>
<keyword evidence="3" id="KW-0547">Nucleotide-binding</keyword>
<dbReference type="OrthoDB" id="9803968at2"/>
<comment type="similarity">
    <text evidence="1">Belongs to the ATP-dependent AMP-binding enzyme family.</text>
</comment>
<dbReference type="PANTHER" id="PTHR43201">
    <property type="entry name" value="ACYL-COA SYNTHETASE"/>
    <property type="match status" value="1"/>
</dbReference>